<dbReference type="EC" id="2.7.7.65" evidence="6"/>
<dbReference type="SUPFAM" id="SSF55785">
    <property type="entry name" value="PYP-like sensor domain (PAS domain)"/>
    <property type="match status" value="1"/>
</dbReference>
<feature type="transmembrane region" description="Helical" evidence="2">
    <location>
        <begin position="64"/>
        <end position="81"/>
    </location>
</feature>
<name>A0A518BKV3_9BACT</name>
<dbReference type="RefSeq" id="WP_145065927.1">
    <property type="nucleotide sequence ID" value="NZ_CP036287.1"/>
</dbReference>
<evidence type="ECO:0000313" key="7">
    <source>
        <dbReference type="Proteomes" id="UP000316921"/>
    </source>
</evidence>
<dbReference type="SUPFAM" id="SSF55073">
    <property type="entry name" value="Nucleotide cyclase"/>
    <property type="match status" value="1"/>
</dbReference>
<dbReference type="NCBIfam" id="TIGR00254">
    <property type="entry name" value="GGDEF"/>
    <property type="match status" value="1"/>
</dbReference>
<evidence type="ECO:0000259" key="3">
    <source>
        <dbReference type="PROSITE" id="PS50112"/>
    </source>
</evidence>
<keyword evidence="7" id="KW-1185">Reference proteome</keyword>
<dbReference type="CDD" id="cd01949">
    <property type="entry name" value="GGDEF"/>
    <property type="match status" value="1"/>
</dbReference>
<dbReference type="SMART" id="SM00267">
    <property type="entry name" value="GGDEF"/>
    <property type="match status" value="1"/>
</dbReference>
<dbReference type="GO" id="GO:0006355">
    <property type="term" value="P:regulation of DNA-templated transcription"/>
    <property type="evidence" value="ECO:0007669"/>
    <property type="project" value="InterPro"/>
</dbReference>
<dbReference type="InterPro" id="IPR043128">
    <property type="entry name" value="Rev_trsase/Diguanyl_cyclase"/>
</dbReference>
<feature type="domain" description="PAC" evidence="4">
    <location>
        <begin position="189"/>
        <end position="242"/>
    </location>
</feature>
<dbReference type="EMBL" id="CP036287">
    <property type="protein sequence ID" value="QDU67605.1"/>
    <property type="molecule type" value="Genomic_DNA"/>
</dbReference>
<dbReference type="PANTHER" id="PTHR44757">
    <property type="entry name" value="DIGUANYLATE CYCLASE DGCP"/>
    <property type="match status" value="1"/>
</dbReference>
<feature type="domain" description="GGDEF" evidence="5">
    <location>
        <begin position="274"/>
        <end position="407"/>
    </location>
</feature>
<keyword evidence="2" id="KW-1133">Transmembrane helix</keyword>
<keyword evidence="6" id="KW-0548">Nucleotidyltransferase</keyword>
<dbReference type="Gene3D" id="3.30.450.20">
    <property type="entry name" value="PAS domain"/>
    <property type="match status" value="1"/>
</dbReference>
<evidence type="ECO:0000259" key="5">
    <source>
        <dbReference type="PROSITE" id="PS50887"/>
    </source>
</evidence>
<dbReference type="SMART" id="SM00091">
    <property type="entry name" value="PAS"/>
    <property type="match status" value="1"/>
</dbReference>
<dbReference type="InterPro" id="IPR035965">
    <property type="entry name" value="PAS-like_dom_sf"/>
</dbReference>
<feature type="transmembrane region" description="Helical" evidence="2">
    <location>
        <begin position="93"/>
        <end position="112"/>
    </location>
</feature>
<sequence length="427" mass="46028">MTSPLLTNREPAPKGDLLRRLGLAVVELLGIFVTDISLPTSVAFGAFYAVPLLFCFHRARRKEVLVLAAASSILAPLGAFIGSDGWATPELGVVISASTAVFAIWLTAGLVLNRLTEEEQLIATRELNEIALGATEEGVVVTDAQGIVTWLNRAAEGMLGWRRVEAEGRSLSDVYRRVDDETVTRAPELPVDVIIARTRSGARLPVEETTGVIRDLQGAPLGHVVVLRDASKRESLERELRQMAFRDRLTGLPNRTLLAERLALELDHAARDQRMLAVLFIDLDHFKEVNDTLGHQAGDDLLRGVAARLQECLRAADTVARLAGDEFVILTPGIHNRQDATLVAQKVCAALSEPFHLGSHERTVLPSIGIAVFPEHGVDGDVLLKQADGAMYLAKHEGGGRFAFADGIADSESGSGPGSGRSKSHSD</sequence>
<evidence type="ECO:0000256" key="2">
    <source>
        <dbReference type="SAM" id="Phobius"/>
    </source>
</evidence>
<dbReference type="PANTHER" id="PTHR44757:SF2">
    <property type="entry name" value="BIOFILM ARCHITECTURE MAINTENANCE PROTEIN MBAA"/>
    <property type="match status" value="1"/>
</dbReference>
<dbReference type="InterPro" id="IPR013767">
    <property type="entry name" value="PAS_fold"/>
</dbReference>
<dbReference type="Gene3D" id="3.30.70.270">
    <property type="match status" value="1"/>
</dbReference>
<dbReference type="KEGG" id="pbap:Pla133_26930"/>
<dbReference type="Pfam" id="PF00990">
    <property type="entry name" value="GGDEF"/>
    <property type="match status" value="1"/>
</dbReference>
<dbReference type="PROSITE" id="PS50113">
    <property type="entry name" value="PAC"/>
    <property type="match status" value="1"/>
</dbReference>
<proteinExistence type="predicted"/>
<dbReference type="InterPro" id="IPR000700">
    <property type="entry name" value="PAS-assoc_C"/>
</dbReference>
<feature type="domain" description="PAS" evidence="3">
    <location>
        <begin position="124"/>
        <end position="198"/>
    </location>
</feature>
<gene>
    <name evidence="6" type="primary">yegE</name>
    <name evidence="6" type="ORF">Pla133_26930</name>
</gene>
<dbReference type="CDD" id="cd00130">
    <property type="entry name" value="PAS"/>
    <property type="match status" value="1"/>
</dbReference>
<keyword evidence="2" id="KW-0812">Transmembrane</keyword>
<dbReference type="NCBIfam" id="TIGR00229">
    <property type="entry name" value="sensory_box"/>
    <property type="match status" value="1"/>
</dbReference>
<dbReference type="FunFam" id="3.30.70.270:FF:000001">
    <property type="entry name" value="Diguanylate cyclase domain protein"/>
    <property type="match status" value="1"/>
</dbReference>
<dbReference type="AlphaFoldDB" id="A0A518BKV3"/>
<feature type="transmembrane region" description="Helical" evidence="2">
    <location>
        <begin position="36"/>
        <end position="57"/>
    </location>
</feature>
<feature type="region of interest" description="Disordered" evidence="1">
    <location>
        <begin position="406"/>
        <end position="427"/>
    </location>
</feature>
<reference evidence="6 7" key="1">
    <citation type="submission" date="2019-02" db="EMBL/GenBank/DDBJ databases">
        <title>Deep-cultivation of Planctomycetes and their phenomic and genomic characterization uncovers novel biology.</title>
        <authorList>
            <person name="Wiegand S."/>
            <person name="Jogler M."/>
            <person name="Boedeker C."/>
            <person name="Pinto D."/>
            <person name="Vollmers J."/>
            <person name="Rivas-Marin E."/>
            <person name="Kohn T."/>
            <person name="Peeters S.H."/>
            <person name="Heuer A."/>
            <person name="Rast P."/>
            <person name="Oberbeckmann S."/>
            <person name="Bunk B."/>
            <person name="Jeske O."/>
            <person name="Meyerdierks A."/>
            <person name="Storesund J.E."/>
            <person name="Kallscheuer N."/>
            <person name="Luecker S."/>
            <person name="Lage O.M."/>
            <person name="Pohl T."/>
            <person name="Merkel B.J."/>
            <person name="Hornburger P."/>
            <person name="Mueller R.-W."/>
            <person name="Bruemmer F."/>
            <person name="Labrenz M."/>
            <person name="Spormann A.M."/>
            <person name="Op den Camp H."/>
            <person name="Overmann J."/>
            <person name="Amann R."/>
            <person name="Jetten M.S.M."/>
            <person name="Mascher T."/>
            <person name="Medema M.H."/>
            <person name="Devos D.P."/>
            <person name="Kaster A.-K."/>
            <person name="Ovreas L."/>
            <person name="Rohde M."/>
            <person name="Galperin M.Y."/>
            <person name="Jogler C."/>
        </authorList>
    </citation>
    <scope>NUCLEOTIDE SEQUENCE [LARGE SCALE GENOMIC DNA]</scope>
    <source>
        <strain evidence="6 7">Pla133</strain>
    </source>
</reference>
<dbReference type="InterPro" id="IPR052155">
    <property type="entry name" value="Biofilm_reg_signaling"/>
</dbReference>
<dbReference type="InterPro" id="IPR000014">
    <property type="entry name" value="PAS"/>
</dbReference>
<evidence type="ECO:0000259" key="4">
    <source>
        <dbReference type="PROSITE" id="PS50113"/>
    </source>
</evidence>
<protein>
    <submittedName>
        <fullName evidence="6">Putative diguanylate cyclase YegE</fullName>
        <ecNumber evidence="6">2.7.7.65</ecNumber>
    </submittedName>
</protein>
<dbReference type="Pfam" id="PF00989">
    <property type="entry name" value="PAS"/>
    <property type="match status" value="1"/>
</dbReference>
<dbReference type="InterPro" id="IPR000160">
    <property type="entry name" value="GGDEF_dom"/>
</dbReference>
<organism evidence="6 7">
    <name type="scientific">Engelhardtia mirabilis</name>
    <dbReference type="NCBI Taxonomy" id="2528011"/>
    <lineage>
        <taxon>Bacteria</taxon>
        <taxon>Pseudomonadati</taxon>
        <taxon>Planctomycetota</taxon>
        <taxon>Planctomycetia</taxon>
        <taxon>Planctomycetia incertae sedis</taxon>
        <taxon>Engelhardtia</taxon>
    </lineage>
</organism>
<dbReference type="GO" id="GO:0052621">
    <property type="term" value="F:diguanylate cyclase activity"/>
    <property type="evidence" value="ECO:0007669"/>
    <property type="project" value="UniProtKB-EC"/>
</dbReference>
<keyword evidence="6" id="KW-0808">Transferase</keyword>
<dbReference type="Proteomes" id="UP000316921">
    <property type="component" value="Chromosome"/>
</dbReference>
<dbReference type="PROSITE" id="PS50887">
    <property type="entry name" value="GGDEF"/>
    <property type="match status" value="1"/>
</dbReference>
<evidence type="ECO:0000313" key="6">
    <source>
        <dbReference type="EMBL" id="QDU67605.1"/>
    </source>
</evidence>
<accession>A0A518BKV3</accession>
<evidence type="ECO:0000256" key="1">
    <source>
        <dbReference type="SAM" id="MobiDB-lite"/>
    </source>
</evidence>
<keyword evidence="2" id="KW-0472">Membrane</keyword>
<dbReference type="PROSITE" id="PS50112">
    <property type="entry name" value="PAS"/>
    <property type="match status" value="1"/>
</dbReference>
<dbReference type="InterPro" id="IPR029787">
    <property type="entry name" value="Nucleotide_cyclase"/>
</dbReference>